<dbReference type="InterPro" id="IPR000620">
    <property type="entry name" value="EamA_dom"/>
</dbReference>
<name>A0A1X7CYM7_9BACT</name>
<feature type="transmembrane region" description="Helical" evidence="6">
    <location>
        <begin position="43"/>
        <end position="64"/>
    </location>
</feature>
<feature type="transmembrane region" description="Helical" evidence="6">
    <location>
        <begin position="132"/>
        <end position="149"/>
    </location>
</feature>
<evidence type="ECO:0000313" key="8">
    <source>
        <dbReference type="EMBL" id="SMF05436.1"/>
    </source>
</evidence>
<keyword evidence="3 6" id="KW-0812">Transmembrane</keyword>
<dbReference type="InterPro" id="IPR037185">
    <property type="entry name" value="EmrE-like"/>
</dbReference>
<protein>
    <submittedName>
        <fullName evidence="8">Threonine/homoserine efflux transporter RhtA</fullName>
    </submittedName>
</protein>
<dbReference type="PANTHER" id="PTHR32322">
    <property type="entry name" value="INNER MEMBRANE TRANSPORTER"/>
    <property type="match status" value="1"/>
</dbReference>
<evidence type="ECO:0000256" key="3">
    <source>
        <dbReference type="ARBA" id="ARBA00022692"/>
    </source>
</evidence>
<dbReference type="GO" id="GO:0016020">
    <property type="term" value="C:membrane"/>
    <property type="evidence" value="ECO:0007669"/>
    <property type="project" value="UniProtKB-SubCell"/>
</dbReference>
<dbReference type="Pfam" id="PF00892">
    <property type="entry name" value="EamA"/>
    <property type="match status" value="2"/>
</dbReference>
<evidence type="ECO:0000256" key="2">
    <source>
        <dbReference type="ARBA" id="ARBA00007362"/>
    </source>
</evidence>
<evidence type="ECO:0000256" key="6">
    <source>
        <dbReference type="SAM" id="Phobius"/>
    </source>
</evidence>
<proteinExistence type="inferred from homology"/>
<evidence type="ECO:0000259" key="7">
    <source>
        <dbReference type="Pfam" id="PF00892"/>
    </source>
</evidence>
<accession>A0A1X7CYM7</accession>
<evidence type="ECO:0000256" key="5">
    <source>
        <dbReference type="ARBA" id="ARBA00023136"/>
    </source>
</evidence>
<feature type="transmembrane region" description="Helical" evidence="6">
    <location>
        <begin position="155"/>
        <end position="176"/>
    </location>
</feature>
<feature type="domain" description="EamA" evidence="7">
    <location>
        <begin position="13"/>
        <end position="145"/>
    </location>
</feature>
<keyword evidence="5 6" id="KW-0472">Membrane</keyword>
<dbReference type="OrthoDB" id="9810556at2"/>
<feature type="transmembrane region" description="Helical" evidence="6">
    <location>
        <begin position="12"/>
        <end position="37"/>
    </location>
</feature>
<dbReference type="STRING" id="1519643.SAMN06295933_1434"/>
<sequence>MFILENSFKKTPFLWLALLGLLWGANFIFMKIGAAVLSSSQIVWLRLAFGAFVLSPFLPIVIRVIGTNRKLLFHVSVMALSANVLTFHCFMEGTKRLDSGAAGVLSGTVPLLTTILAALVLPEEKLSRQKTAGILTSFIGIIFIVNPWNGLSSSTMSGVGYMLLGGIGYAVAFVYARKNLVNSGVPSLSLAALQMLLATIFYTPLTHWAGMGAITDSWTIAASVAIGLGVLGSGFAYVIYYGLIQSIGAVATSSVSYLPPVVALCLGIIFLGESIGIEQMAGCMLVLGGIFLVRNSLRK</sequence>
<dbReference type="Proteomes" id="UP000192906">
    <property type="component" value="Unassembled WGS sequence"/>
</dbReference>
<dbReference type="AlphaFoldDB" id="A0A1X7CYM7"/>
<organism evidence="8 9">
    <name type="scientific">Desulfovibrio gilichinskyi</name>
    <dbReference type="NCBI Taxonomy" id="1519643"/>
    <lineage>
        <taxon>Bacteria</taxon>
        <taxon>Pseudomonadati</taxon>
        <taxon>Thermodesulfobacteriota</taxon>
        <taxon>Desulfovibrionia</taxon>
        <taxon>Desulfovibrionales</taxon>
        <taxon>Desulfovibrionaceae</taxon>
        <taxon>Desulfovibrio</taxon>
    </lineage>
</organism>
<comment type="similarity">
    <text evidence="2">Belongs to the EamA transporter family.</text>
</comment>
<feature type="transmembrane region" description="Helical" evidence="6">
    <location>
        <begin position="100"/>
        <end position="120"/>
    </location>
</feature>
<dbReference type="RefSeq" id="WP_085100416.1">
    <property type="nucleotide sequence ID" value="NZ_FWZU01000002.1"/>
</dbReference>
<keyword evidence="9" id="KW-1185">Reference proteome</keyword>
<reference evidence="9" key="1">
    <citation type="submission" date="2017-04" db="EMBL/GenBank/DDBJ databases">
        <authorList>
            <person name="Varghese N."/>
            <person name="Submissions S."/>
        </authorList>
    </citation>
    <scope>NUCLEOTIDE SEQUENCE [LARGE SCALE GENOMIC DNA]</scope>
    <source>
        <strain evidence="9">K3S</strain>
    </source>
</reference>
<feature type="transmembrane region" description="Helical" evidence="6">
    <location>
        <begin position="217"/>
        <end position="240"/>
    </location>
</feature>
<gene>
    <name evidence="8" type="ORF">SAMN06295933_1434</name>
</gene>
<dbReference type="SUPFAM" id="SSF103481">
    <property type="entry name" value="Multidrug resistance efflux transporter EmrE"/>
    <property type="match status" value="2"/>
</dbReference>
<feature type="transmembrane region" description="Helical" evidence="6">
    <location>
        <begin position="276"/>
        <end position="293"/>
    </location>
</feature>
<keyword evidence="4 6" id="KW-1133">Transmembrane helix</keyword>
<dbReference type="EMBL" id="FWZU01000002">
    <property type="protein sequence ID" value="SMF05436.1"/>
    <property type="molecule type" value="Genomic_DNA"/>
</dbReference>
<feature type="transmembrane region" description="Helical" evidence="6">
    <location>
        <begin position="247"/>
        <end position="270"/>
    </location>
</feature>
<comment type="subcellular location">
    <subcellularLocation>
        <location evidence="1">Membrane</location>
        <topology evidence="1">Multi-pass membrane protein</topology>
    </subcellularLocation>
</comment>
<evidence type="ECO:0000256" key="1">
    <source>
        <dbReference type="ARBA" id="ARBA00004141"/>
    </source>
</evidence>
<feature type="transmembrane region" description="Helical" evidence="6">
    <location>
        <begin position="188"/>
        <end position="205"/>
    </location>
</feature>
<feature type="domain" description="EamA" evidence="7">
    <location>
        <begin position="157"/>
        <end position="293"/>
    </location>
</feature>
<feature type="transmembrane region" description="Helical" evidence="6">
    <location>
        <begin position="71"/>
        <end position="88"/>
    </location>
</feature>
<dbReference type="PANTHER" id="PTHR32322:SF2">
    <property type="entry name" value="EAMA DOMAIN-CONTAINING PROTEIN"/>
    <property type="match status" value="1"/>
</dbReference>
<evidence type="ECO:0000313" key="9">
    <source>
        <dbReference type="Proteomes" id="UP000192906"/>
    </source>
</evidence>
<dbReference type="InterPro" id="IPR050638">
    <property type="entry name" value="AA-Vitamin_Transporters"/>
</dbReference>
<evidence type="ECO:0000256" key="4">
    <source>
        <dbReference type="ARBA" id="ARBA00022989"/>
    </source>
</evidence>